<evidence type="ECO:0000256" key="6">
    <source>
        <dbReference type="SAM" id="Phobius"/>
    </source>
</evidence>
<feature type="transmembrane region" description="Helical" evidence="6">
    <location>
        <begin position="351"/>
        <end position="373"/>
    </location>
</feature>
<feature type="transmembrane region" description="Helical" evidence="6">
    <location>
        <begin position="75"/>
        <end position="96"/>
    </location>
</feature>
<evidence type="ECO:0000256" key="4">
    <source>
        <dbReference type="ARBA" id="ARBA00022989"/>
    </source>
</evidence>
<sequence>MSFKRNLISMLSGNFGKIFVQTLFFFLFAKLLGVEDFGIYSAVFALVSVAAPFSGLGYGNILIKEKSEKDNSINLNFSNAAFVLKLCAIFLSAFLVVITYFIFGNVVSIYFVILLCINELFFQRYLELMGQCYIAIERMQHTATIFITSSLTRLIPLSALPFVENKLITWVYIYSILLFLVTLIFRIRLKSVIVKSKHSNKKIKNDLKESIYFSIGLSSQNIYNDIDKTILGKLGTFEFVGLYSMAYKIVDVTFFPAKAVLGTTYPKFFKLGSYGGRATLKLTSILALSLFIYSIIASIIILISKPLILFVLGDSYNSLYNILPFLLLIPILRSLHYPVADAITGMGHQKVRSFIQIGIAIFNLVISVILIRLDQRLVVLSSLVS</sequence>
<keyword evidence="2" id="KW-1003">Cell membrane</keyword>
<proteinExistence type="predicted"/>
<keyword evidence="3 6" id="KW-0812">Transmembrane</keyword>
<dbReference type="PANTHER" id="PTHR30250">
    <property type="entry name" value="PST FAMILY PREDICTED COLANIC ACID TRANSPORTER"/>
    <property type="match status" value="1"/>
</dbReference>
<feature type="transmembrane region" description="Helical" evidence="6">
    <location>
        <begin position="143"/>
        <end position="163"/>
    </location>
</feature>
<gene>
    <name evidence="7" type="ORF">CHI12_01110</name>
</gene>
<feature type="transmembrane region" description="Helical" evidence="6">
    <location>
        <begin position="169"/>
        <end position="189"/>
    </location>
</feature>
<dbReference type="AlphaFoldDB" id="A0A268HI94"/>
<dbReference type="InterPro" id="IPR002797">
    <property type="entry name" value="Polysacc_synth"/>
</dbReference>
<evidence type="ECO:0000313" key="7">
    <source>
        <dbReference type="EMBL" id="PAE09587.1"/>
    </source>
</evidence>
<organism evidence="7 8">
    <name type="scientific">Terribacillus saccharophilus</name>
    <dbReference type="NCBI Taxonomy" id="361277"/>
    <lineage>
        <taxon>Bacteria</taxon>
        <taxon>Bacillati</taxon>
        <taxon>Bacillota</taxon>
        <taxon>Bacilli</taxon>
        <taxon>Bacillales</taxon>
        <taxon>Bacillaceae</taxon>
        <taxon>Terribacillus</taxon>
    </lineage>
</organism>
<accession>A0A268HI94</accession>
<dbReference type="Pfam" id="PF01943">
    <property type="entry name" value="Polysacc_synt"/>
    <property type="match status" value="1"/>
</dbReference>
<feature type="transmembrane region" description="Helical" evidence="6">
    <location>
        <begin position="102"/>
        <end position="122"/>
    </location>
</feature>
<feature type="non-terminal residue" evidence="7">
    <location>
        <position position="385"/>
    </location>
</feature>
<feature type="transmembrane region" description="Helical" evidence="6">
    <location>
        <begin position="43"/>
        <end position="63"/>
    </location>
</feature>
<feature type="transmembrane region" description="Helical" evidence="6">
    <location>
        <begin position="285"/>
        <end position="312"/>
    </location>
</feature>
<protein>
    <recommendedName>
        <fullName evidence="9">Membrane protein involved in the export of O-antigen and teichoic acid</fullName>
    </recommendedName>
</protein>
<name>A0A268HI94_9BACI</name>
<evidence type="ECO:0000256" key="5">
    <source>
        <dbReference type="ARBA" id="ARBA00023136"/>
    </source>
</evidence>
<dbReference type="EMBL" id="NPBH01000003">
    <property type="protein sequence ID" value="PAE09587.1"/>
    <property type="molecule type" value="Genomic_DNA"/>
</dbReference>
<comment type="subcellular location">
    <subcellularLocation>
        <location evidence="1">Cell membrane</location>
        <topology evidence="1">Multi-pass membrane protein</topology>
    </subcellularLocation>
</comment>
<evidence type="ECO:0000256" key="3">
    <source>
        <dbReference type="ARBA" id="ARBA00022692"/>
    </source>
</evidence>
<evidence type="ECO:0000256" key="2">
    <source>
        <dbReference type="ARBA" id="ARBA00022475"/>
    </source>
</evidence>
<evidence type="ECO:0000313" key="8">
    <source>
        <dbReference type="Proteomes" id="UP000216475"/>
    </source>
</evidence>
<dbReference type="RefSeq" id="WP_095268356.1">
    <property type="nucleotide sequence ID" value="NZ_NPBH01000003.1"/>
</dbReference>
<dbReference type="GO" id="GO:0005886">
    <property type="term" value="C:plasma membrane"/>
    <property type="evidence" value="ECO:0007669"/>
    <property type="project" value="UniProtKB-SubCell"/>
</dbReference>
<comment type="caution">
    <text evidence="7">The sequence shown here is derived from an EMBL/GenBank/DDBJ whole genome shotgun (WGS) entry which is preliminary data.</text>
</comment>
<feature type="transmembrane region" description="Helical" evidence="6">
    <location>
        <begin position="318"/>
        <end position="339"/>
    </location>
</feature>
<keyword evidence="4 6" id="KW-1133">Transmembrane helix</keyword>
<evidence type="ECO:0008006" key="9">
    <source>
        <dbReference type="Google" id="ProtNLM"/>
    </source>
</evidence>
<dbReference type="Proteomes" id="UP000216475">
    <property type="component" value="Unassembled WGS sequence"/>
</dbReference>
<reference evidence="7 8" key="1">
    <citation type="submission" date="2017-07" db="EMBL/GenBank/DDBJ databases">
        <title>Isolation and whole genome analysis of endospore-forming bacteria from heroin.</title>
        <authorList>
            <person name="Kalinowski J."/>
            <person name="Ahrens B."/>
            <person name="Al-Dilaimi A."/>
            <person name="Winkler A."/>
            <person name="Wibberg D."/>
            <person name="Schleenbecker U."/>
            <person name="Ruckert C."/>
            <person name="Wolfel R."/>
            <person name="Grass G."/>
        </authorList>
    </citation>
    <scope>NUCLEOTIDE SEQUENCE [LARGE SCALE GENOMIC DNA]</scope>
    <source>
        <strain evidence="7 8">7509</strain>
    </source>
</reference>
<dbReference type="InterPro" id="IPR050833">
    <property type="entry name" value="Poly_Biosynth_Transport"/>
</dbReference>
<keyword evidence="5 6" id="KW-0472">Membrane</keyword>
<dbReference type="PANTHER" id="PTHR30250:SF11">
    <property type="entry name" value="O-ANTIGEN TRANSPORTER-RELATED"/>
    <property type="match status" value="1"/>
</dbReference>
<evidence type="ECO:0000256" key="1">
    <source>
        <dbReference type="ARBA" id="ARBA00004651"/>
    </source>
</evidence>